<evidence type="ECO:0000256" key="1">
    <source>
        <dbReference type="SAM" id="Phobius"/>
    </source>
</evidence>
<protein>
    <submittedName>
        <fullName evidence="2">Uncharacterized protein</fullName>
    </submittedName>
</protein>
<accession>A0A2P6QNV3</accession>
<dbReference type="AlphaFoldDB" id="A0A2P6QNV3"/>
<gene>
    <name evidence="2" type="ORF">RchiOBHm_Chr4g0384921</name>
</gene>
<keyword evidence="1" id="KW-0812">Transmembrane</keyword>
<name>A0A2P6QNV3_ROSCH</name>
<organism evidence="2 3">
    <name type="scientific">Rosa chinensis</name>
    <name type="common">China rose</name>
    <dbReference type="NCBI Taxonomy" id="74649"/>
    <lineage>
        <taxon>Eukaryota</taxon>
        <taxon>Viridiplantae</taxon>
        <taxon>Streptophyta</taxon>
        <taxon>Embryophyta</taxon>
        <taxon>Tracheophyta</taxon>
        <taxon>Spermatophyta</taxon>
        <taxon>Magnoliopsida</taxon>
        <taxon>eudicotyledons</taxon>
        <taxon>Gunneridae</taxon>
        <taxon>Pentapetalae</taxon>
        <taxon>rosids</taxon>
        <taxon>fabids</taxon>
        <taxon>Rosales</taxon>
        <taxon>Rosaceae</taxon>
        <taxon>Rosoideae</taxon>
        <taxon>Rosoideae incertae sedis</taxon>
        <taxon>Rosa</taxon>
    </lineage>
</organism>
<dbReference type="Proteomes" id="UP000238479">
    <property type="component" value="Chromosome 4"/>
</dbReference>
<keyword evidence="3" id="KW-1185">Reference proteome</keyword>
<comment type="caution">
    <text evidence="2">The sequence shown here is derived from an EMBL/GenBank/DDBJ whole genome shotgun (WGS) entry which is preliminary data.</text>
</comment>
<feature type="transmembrane region" description="Helical" evidence="1">
    <location>
        <begin position="48"/>
        <end position="67"/>
    </location>
</feature>
<reference evidence="2 3" key="1">
    <citation type="journal article" date="2018" name="Nat. Genet.">
        <title>The Rosa genome provides new insights in the design of modern roses.</title>
        <authorList>
            <person name="Bendahmane M."/>
        </authorList>
    </citation>
    <scope>NUCLEOTIDE SEQUENCE [LARGE SCALE GENOMIC DNA]</scope>
    <source>
        <strain evidence="3">cv. Old Blush</strain>
    </source>
</reference>
<evidence type="ECO:0000313" key="2">
    <source>
        <dbReference type="EMBL" id="PRQ35846.1"/>
    </source>
</evidence>
<dbReference type="Gramene" id="PRQ35846">
    <property type="protein sequence ID" value="PRQ35846"/>
    <property type="gene ID" value="RchiOBHm_Chr4g0384921"/>
</dbReference>
<keyword evidence="1" id="KW-0472">Membrane</keyword>
<proteinExistence type="predicted"/>
<keyword evidence="1" id="KW-1133">Transmembrane helix</keyword>
<sequence length="68" mass="7457">MEYNCVQDDVPSYCSMTELECVIVGIVPLQARLIEVGRTWSRGIANSIASAYSILFLFSLLSSGLVLL</sequence>
<evidence type="ECO:0000313" key="3">
    <source>
        <dbReference type="Proteomes" id="UP000238479"/>
    </source>
</evidence>
<dbReference type="EMBL" id="PDCK01000042">
    <property type="protein sequence ID" value="PRQ35846.1"/>
    <property type="molecule type" value="Genomic_DNA"/>
</dbReference>